<proteinExistence type="predicted"/>
<comment type="caution">
    <text evidence="2">The sequence shown here is derived from an EMBL/GenBank/DDBJ whole genome shotgun (WGS) entry which is preliminary data.</text>
</comment>
<name>A0A4Y9T415_9BURK</name>
<dbReference type="EMBL" id="SPUM01000047">
    <property type="protein sequence ID" value="TFW32949.1"/>
    <property type="molecule type" value="Genomic_DNA"/>
</dbReference>
<dbReference type="OrthoDB" id="8901740at2"/>
<dbReference type="InterPro" id="IPR002110">
    <property type="entry name" value="Ankyrin_rpt"/>
</dbReference>
<dbReference type="Gene3D" id="1.25.40.20">
    <property type="entry name" value="Ankyrin repeat-containing domain"/>
    <property type="match status" value="1"/>
</dbReference>
<feature type="repeat" description="ANK" evidence="1">
    <location>
        <begin position="40"/>
        <end position="72"/>
    </location>
</feature>
<dbReference type="InterPro" id="IPR036770">
    <property type="entry name" value="Ankyrin_rpt-contain_sf"/>
</dbReference>
<dbReference type="RefSeq" id="WP_135189330.1">
    <property type="nucleotide sequence ID" value="NZ_SPUM01000047.1"/>
</dbReference>
<keyword evidence="3" id="KW-1185">Reference proteome</keyword>
<dbReference type="SUPFAM" id="SSF48403">
    <property type="entry name" value="Ankyrin repeat"/>
    <property type="match status" value="1"/>
</dbReference>
<dbReference type="PROSITE" id="PS50297">
    <property type="entry name" value="ANK_REP_REGION"/>
    <property type="match status" value="1"/>
</dbReference>
<protein>
    <submittedName>
        <fullName evidence="2">Ankyrin repeat protein</fullName>
    </submittedName>
</protein>
<organism evidence="2 3">
    <name type="scientific">Massilia horti</name>
    <dbReference type="NCBI Taxonomy" id="2562153"/>
    <lineage>
        <taxon>Bacteria</taxon>
        <taxon>Pseudomonadati</taxon>
        <taxon>Pseudomonadota</taxon>
        <taxon>Betaproteobacteria</taxon>
        <taxon>Burkholderiales</taxon>
        <taxon>Oxalobacteraceae</taxon>
        <taxon>Telluria group</taxon>
        <taxon>Massilia</taxon>
    </lineage>
</organism>
<dbReference type="PROSITE" id="PS50088">
    <property type="entry name" value="ANK_REPEAT"/>
    <property type="match status" value="1"/>
</dbReference>
<sequence length="219" mass="24222">MSETPQIWYQFRDVLYAGEFEVAEKLLAETPALVHLADSLGETVLHFLALENDMEAVAWLHAKGADIDTKNKFGTPVVFEVAQLGYKELFAWFAARGADLQEYSQTTMGRSNATLECCMLGRPRHFTSDSKATSPIPTRFCCCPHDREGSVYPLRYVTPARCCSSSNFSRGIVHSVIRTPVSGYGGTNAMSVAHWKSSSSATYNLRSTLMAGRCCREDA</sequence>
<dbReference type="Proteomes" id="UP000297258">
    <property type="component" value="Unassembled WGS sequence"/>
</dbReference>
<keyword evidence="1" id="KW-0040">ANK repeat</keyword>
<accession>A0A4Y9T415</accession>
<reference evidence="2 3" key="1">
    <citation type="submission" date="2019-03" db="EMBL/GenBank/DDBJ databases">
        <title>Draft genome of Massilia hortus sp. nov., a novel bacterial species of the Oxalobacteraceae family.</title>
        <authorList>
            <person name="Peta V."/>
            <person name="Raths R."/>
            <person name="Bucking H."/>
        </authorList>
    </citation>
    <scope>NUCLEOTIDE SEQUENCE [LARGE SCALE GENOMIC DNA]</scope>
    <source>
        <strain evidence="2 3">ONC3</strain>
    </source>
</reference>
<evidence type="ECO:0000313" key="2">
    <source>
        <dbReference type="EMBL" id="TFW32949.1"/>
    </source>
</evidence>
<dbReference type="AlphaFoldDB" id="A0A4Y9T415"/>
<evidence type="ECO:0000313" key="3">
    <source>
        <dbReference type="Proteomes" id="UP000297258"/>
    </source>
</evidence>
<dbReference type="Pfam" id="PF13637">
    <property type="entry name" value="Ank_4"/>
    <property type="match status" value="1"/>
</dbReference>
<gene>
    <name evidence="2" type="ORF">E4O92_08475</name>
</gene>
<evidence type="ECO:0000256" key="1">
    <source>
        <dbReference type="PROSITE-ProRule" id="PRU00023"/>
    </source>
</evidence>